<dbReference type="OMA" id="QEYELNT"/>
<dbReference type="Proteomes" id="UP000688137">
    <property type="component" value="Unassembled WGS sequence"/>
</dbReference>
<comment type="caution">
    <text evidence="2">The sequence shown here is derived from an EMBL/GenBank/DDBJ whole genome shotgun (WGS) entry which is preliminary data.</text>
</comment>
<keyword evidence="1" id="KW-0732">Signal</keyword>
<dbReference type="AlphaFoldDB" id="A0A8S1K6K6"/>
<gene>
    <name evidence="2" type="ORF">PPRIM_AZ9-3.1.T0170024</name>
</gene>
<name>A0A8S1K6K6_PARPR</name>
<feature type="chain" id="PRO_5035920489" evidence="1">
    <location>
        <begin position="23"/>
        <end position="178"/>
    </location>
</feature>
<keyword evidence="3" id="KW-1185">Reference proteome</keyword>
<organism evidence="2 3">
    <name type="scientific">Paramecium primaurelia</name>
    <dbReference type="NCBI Taxonomy" id="5886"/>
    <lineage>
        <taxon>Eukaryota</taxon>
        <taxon>Sar</taxon>
        <taxon>Alveolata</taxon>
        <taxon>Ciliophora</taxon>
        <taxon>Intramacronucleata</taxon>
        <taxon>Oligohymenophorea</taxon>
        <taxon>Peniculida</taxon>
        <taxon>Parameciidae</taxon>
        <taxon>Paramecium</taxon>
    </lineage>
</organism>
<evidence type="ECO:0000313" key="3">
    <source>
        <dbReference type="Proteomes" id="UP000688137"/>
    </source>
</evidence>
<dbReference type="EMBL" id="CAJJDM010000012">
    <property type="protein sequence ID" value="CAD8050391.1"/>
    <property type="molecule type" value="Genomic_DNA"/>
</dbReference>
<evidence type="ECO:0000313" key="2">
    <source>
        <dbReference type="EMBL" id="CAD8050391.1"/>
    </source>
</evidence>
<reference evidence="2" key="1">
    <citation type="submission" date="2021-01" db="EMBL/GenBank/DDBJ databases">
        <authorList>
            <consortium name="Genoscope - CEA"/>
            <person name="William W."/>
        </authorList>
    </citation>
    <scope>NUCLEOTIDE SEQUENCE</scope>
</reference>
<accession>A0A8S1K6K6</accession>
<proteinExistence type="predicted"/>
<feature type="signal peptide" evidence="1">
    <location>
        <begin position="1"/>
        <end position="22"/>
    </location>
</feature>
<protein>
    <submittedName>
        <fullName evidence="2">Uncharacterized protein</fullName>
    </submittedName>
</protein>
<evidence type="ECO:0000256" key="1">
    <source>
        <dbReference type="SAM" id="SignalP"/>
    </source>
</evidence>
<sequence length="178" mass="20236">MQKTILIISLIIVLTYTATTYSDQDLMILMEKAQIRGDYQDIVNERSGALISNARELTFYGDQFNNSPLRDAVYDIALNSKGYVKTPVSGKIQLDLLQEYELNTVVIWFYDLQVITYKFKVTLIYPDDSTQDVYSNNAAVGGIYRITFDDSLVKSILIVDISGTQPLQIIKIQAFYAF</sequence>